<keyword evidence="4 7" id="KW-0694">RNA-binding</keyword>
<evidence type="ECO:0000313" key="8">
    <source>
        <dbReference type="EMBL" id="CAD6491368.1"/>
    </source>
</evidence>
<reference evidence="14" key="2">
    <citation type="submission" date="2019-01" db="EMBL/GenBank/DDBJ databases">
        <title>Anaerobic oxidation of ethane by archaea from a marine hydrocarbon seep.</title>
        <authorList>
            <person name="Musat F."/>
        </authorList>
    </citation>
    <scope>NUCLEOTIDE SEQUENCE [LARGE SCALE GENOMIC DNA]</scope>
</reference>
<reference evidence="13" key="1">
    <citation type="journal article" date="2019" name="Nature">
        <title>Anaerobic oxidation of ethane by archaea from a marine hydrocarbon seep.</title>
        <authorList>
            <person name="Chen S.C."/>
            <person name="Musat N."/>
            <person name="Lechtenfeld O.J."/>
            <person name="Paschke H."/>
            <person name="Schmidt M."/>
            <person name="Said N."/>
            <person name="Popp D."/>
            <person name="Calabrese F."/>
            <person name="Stryhanyuk H."/>
            <person name="Jaekel U."/>
            <person name="Zhu Y.G."/>
            <person name="Joye S.B."/>
            <person name="Richnow H.H."/>
            <person name="Widdel F."/>
            <person name="Musat F."/>
        </authorList>
    </citation>
    <scope>NUCLEOTIDE SEQUENCE</scope>
    <source>
        <strain evidence="13">Eth-Arch1</strain>
    </source>
</reference>
<dbReference type="Proteomes" id="UP000634805">
    <property type="component" value="Unassembled WGS sequence"/>
</dbReference>
<dbReference type="InterPro" id="IPR018271">
    <property type="entry name" value="Ribosomal_uS14_CS"/>
</dbReference>
<evidence type="ECO:0000313" key="9">
    <source>
        <dbReference type="EMBL" id="CAD6491379.1"/>
    </source>
</evidence>
<proteinExistence type="inferred from homology"/>
<dbReference type="EMBL" id="CAJHIM010000005">
    <property type="protein sequence ID" value="CAD6491368.1"/>
    <property type="molecule type" value="Genomic_DNA"/>
</dbReference>
<sequence length="50" mass="6058">MEKTKKKFGRGANQCRRCGRKQGLIRKYGLYLCRQCFREMAYEVGFRKYT</sequence>
<evidence type="ECO:0000256" key="4">
    <source>
        <dbReference type="ARBA" id="ARBA00022884"/>
    </source>
</evidence>
<organism evidence="8 15">
    <name type="scientific">Candidatus Argoarchaeum ethanivorans</name>
    <dbReference type="NCBI Taxonomy" id="2608793"/>
    <lineage>
        <taxon>Archaea</taxon>
        <taxon>Methanobacteriati</taxon>
        <taxon>Methanobacteriota</taxon>
        <taxon>Stenosarchaea group</taxon>
        <taxon>Methanomicrobia</taxon>
        <taxon>Methanosarcinales</taxon>
        <taxon>Methanosarcinales incertae sedis</taxon>
        <taxon>GOM Arc I cluster</taxon>
        <taxon>Candidatus Argoarchaeum</taxon>
    </lineage>
</organism>
<dbReference type="GO" id="GO:0003735">
    <property type="term" value="F:structural constituent of ribosome"/>
    <property type="evidence" value="ECO:0007669"/>
    <property type="project" value="InterPro"/>
</dbReference>
<keyword evidence="3 7" id="KW-0862">Zinc</keyword>
<dbReference type="InterPro" id="IPR023676">
    <property type="entry name" value="Ribosomal_uS14_arc"/>
</dbReference>
<dbReference type="EMBL" id="CAJHIQ010000006">
    <property type="protein sequence ID" value="CAD6491783.1"/>
    <property type="molecule type" value="Genomic_DNA"/>
</dbReference>
<feature type="binding site" evidence="7">
    <location>
        <position position="15"/>
    </location>
    <ligand>
        <name>Zn(2+)</name>
        <dbReference type="ChEBI" id="CHEBI:29105"/>
    </ligand>
</feature>
<dbReference type="PROSITE" id="PS00527">
    <property type="entry name" value="RIBOSOMAL_S14"/>
    <property type="match status" value="1"/>
</dbReference>
<comment type="function">
    <text evidence="7">Binds 16S rRNA, required for the assembly of 30S particles.</text>
</comment>
<dbReference type="PANTHER" id="PTHR12010">
    <property type="entry name" value="40S RIBOSOMAL PROTEIN S29"/>
    <property type="match status" value="1"/>
</dbReference>
<dbReference type="EMBL" id="CAJHIS010000040">
    <property type="protein sequence ID" value="CAD6494966.1"/>
    <property type="molecule type" value="Genomic_DNA"/>
</dbReference>
<gene>
    <name evidence="7" type="primary">rps14</name>
    <name evidence="13" type="ORF">AEth_00515</name>
    <name evidence="8" type="ORF">ANIMEMIM_00126</name>
    <name evidence="10" type="ORF">DIAAKJNI_00150</name>
    <name evidence="12" type="ORF">EMLJLAPB_01051</name>
    <name evidence="11" type="ORF">FFODKBPE_00492</name>
    <name evidence="9" type="ORF">LAKADJCE_00109</name>
</gene>
<feature type="binding site" evidence="7">
    <location>
        <position position="36"/>
    </location>
    <ligand>
        <name>Zn(2+)</name>
        <dbReference type="ChEBI" id="CHEBI:29105"/>
    </ligand>
</feature>
<comment type="caution">
    <text evidence="8">The sequence shown here is derived from an EMBL/GenBank/DDBJ whole genome shotgun (WGS) entry which is preliminary data.</text>
</comment>
<dbReference type="GO" id="GO:0022627">
    <property type="term" value="C:cytosolic small ribosomal subunit"/>
    <property type="evidence" value="ECO:0007669"/>
    <property type="project" value="TreeGrafter"/>
</dbReference>
<dbReference type="Proteomes" id="UP000612009">
    <property type="component" value="Unassembled WGS sequence"/>
</dbReference>
<protein>
    <recommendedName>
        <fullName evidence="7">Small ribosomal subunit protein uS14</fullName>
    </recommendedName>
</protein>
<feature type="binding site" evidence="7">
    <location>
        <position position="33"/>
    </location>
    <ligand>
        <name>Zn(2+)</name>
        <dbReference type="ChEBI" id="CHEBI:29105"/>
    </ligand>
</feature>
<name>A0A811T655_9EURY</name>
<dbReference type="PANTHER" id="PTHR12010:SF2">
    <property type="entry name" value="40S RIBOSOMAL PROTEIN S29"/>
    <property type="match status" value="1"/>
</dbReference>
<comment type="cofactor">
    <cofactor evidence="7">
        <name>Zn(2+)</name>
        <dbReference type="ChEBI" id="CHEBI:29105"/>
    </cofactor>
    <text evidence="7">Binds 1 zinc ion per subunit.</text>
</comment>
<dbReference type="AlphaFoldDB" id="A0A811T655"/>
<feature type="binding site" evidence="7">
    <location>
        <position position="18"/>
    </location>
    <ligand>
        <name>Zn(2+)</name>
        <dbReference type="ChEBI" id="CHEBI:29105"/>
    </ligand>
</feature>
<comment type="subunit">
    <text evidence="7">Part of the 30S ribosomal subunit.</text>
</comment>
<dbReference type="InterPro" id="IPR039744">
    <property type="entry name" value="RIbosomal_uS14_euk_arc"/>
</dbReference>
<evidence type="ECO:0000313" key="14">
    <source>
        <dbReference type="Proteomes" id="UP000291831"/>
    </source>
</evidence>
<evidence type="ECO:0000313" key="13">
    <source>
        <dbReference type="EMBL" id="RZB32469.1"/>
    </source>
</evidence>
<evidence type="ECO:0000313" key="10">
    <source>
        <dbReference type="EMBL" id="CAD6491783.1"/>
    </source>
</evidence>
<evidence type="ECO:0000256" key="7">
    <source>
        <dbReference type="HAMAP-Rule" id="MF_01364"/>
    </source>
</evidence>
<dbReference type="Gene3D" id="4.10.830.10">
    <property type="entry name" value="30s Ribosomal Protein S14, Chain N"/>
    <property type="match status" value="1"/>
</dbReference>
<dbReference type="Pfam" id="PF00253">
    <property type="entry name" value="Ribosomal_S14"/>
    <property type="match status" value="1"/>
</dbReference>
<evidence type="ECO:0000256" key="1">
    <source>
        <dbReference type="ARBA" id="ARBA00022723"/>
    </source>
</evidence>
<reference evidence="8" key="3">
    <citation type="submission" date="2020-10" db="EMBL/GenBank/DDBJ databases">
        <authorList>
            <person name="Hahn C.J."/>
            <person name="Laso-Perez R."/>
            <person name="Vulcano F."/>
            <person name="Vaziourakis K.-M."/>
            <person name="Stokke R."/>
            <person name="Steen I.H."/>
            <person name="Teske A."/>
            <person name="Boetius A."/>
            <person name="Liebeke M."/>
            <person name="Amann R."/>
            <person name="Knittel K."/>
        </authorList>
    </citation>
    <scope>NUCLEOTIDE SEQUENCE</scope>
    <source>
        <strain evidence="12">Gfbio:e3339647-f889-4370-9287-4fb5cb688e4c:AG392D22_GoMArc1</strain>
        <strain evidence="9">Gfbio:e3339647-f889-4370-9287-4fb5cb688e4c:AG392J18_GoMArc1</strain>
        <strain evidence="10">Gfbio:e3339647-f889-4370-9287-4fb5cb688e4c:AG392M11_GoMArc1</strain>
        <strain evidence="8">Gfbio:e3339647-f889-4370-9287-4fb5cb688e4c:AG393N10_GoMArc1</strain>
        <strain evidence="11">Gfbio:e3339647-f889-4370-9287-4fb5cb688e4c:AG394J04_GoMArc1</strain>
    </source>
</reference>
<keyword evidence="2 7" id="KW-0699">rRNA-binding</keyword>
<keyword evidence="1 7" id="KW-0479">Metal-binding</keyword>
<dbReference type="FunFam" id="4.10.830.10:FF:000002">
    <property type="entry name" value="40S ribosomal protein S29"/>
    <property type="match status" value="1"/>
</dbReference>
<dbReference type="EMBL" id="CAJHIR010000004">
    <property type="protein sequence ID" value="CAD6491379.1"/>
    <property type="molecule type" value="Genomic_DNA"/>
</dbReference>
<dbReference type="SUPFAM" id="SSF57716">
    <property type="entry name" value="Glucocorticoid receptor-like (DNA-binding domain)"/>
    <property type="match status" value="1"/>
</dbReference>
<evidence type="ECO:0000256" key="6">
    <source>
        <dbReference type="ARBA" id="ARBA00023274"/>
    </source>
</evidence>
<evidence type="ECO:0000313" key="12">
    <source>
        <dbReference type="EMBL" id="CAD6494966.1"/>
    </source>
</evidence>
<evidence type="ECO:0000256" key="5">
    <source>
        <dbReference type="ARBA" id="ARBA00022980"/>
    </source>
</evidence>
<evidence type="ECO:0000256" key="3">
    <source>
        <dbReference type="ARBA" id="ARBA00022833"/>
    </source>
</evidence>
<dbReference type="GO" id="GO:0008270">
    <property type="term" value="F:zinc ion binding"/>
    <property type="evidence" value="ECO:0007669"/>
    <property type="project" value="UniProtKB-UniRule"/>
</dbReference>
<dbReference type="InterPro" id="IPR043140">
    <property type="entry name" value="Ribosomal_uS14_sf"/>
</dbReference>
<dbReference type="InterPro" id="IPR001209">
    <property type="entry name" value="Ribosomal_uS14"/>
</dbReference>
<evidence type="ECO:0000256" key="2">
    <source>
        <dbReference type="ARBA" id="ARBA00022730"/>
    </source>
</evidence>
<comment type="similarity">
    <text evidence="7">Belongs to the universal ribosomal protein uS14 family. Zinc-binding uS14 subfamily.</text>
</comment>
<dbReference type="Proteomes" id="UP000291831">
    <property type="component" value="Unassembled WGS sequence"/>
</dbReference>
<dbReference type="EMBL" id="CAJHIP010000021">
    <property type="protein sequence ID" value="CAD6493402.1"/>
    <property type="molecule type" value="Genomic_DNA"/>
</dbReference>
<dbReference type="Proteomes" id="UP000639006">
    <property type="component" value="Unassembled WGS sequence"/>
</dbReference>
<keyword evidence="5 7" id="KW-0689">Ribosomal protein</keyword>
<dbReference type="Proteomes" id="UP000603056">
    <property type="component" value="Unassembled WGS sequence"/>
</dbReference>
<keyword evidence="6 7" id="KW-0687">Ribonucleoprotein</keyword>
<dbReference type="Proteomes" id="UP000637195">
    <property type="component" value="Unassembled WGS sequence"/>
</dbReference>
<dbReference type="GO" id="GO:0002181">
    <property type="term" value="P:cytoplasmic translation"/>
    <property type="evidence" value="ECO:0007669"/>
    <property type="project" value="TreeGrafter"/>
</dbReference>
<dbReference type="GO" id="GO:0019843">
    <property type="term" value="F:rRNA binding"/>
    <property type="evidence" value="ECO:0007669"/>
    <property type="project" value="UniProtKB-UniRule"/>
</dbReference>
<dbReference type="HAMAP" id="MF_01364_A">
    <property type="entry name" value="Ribosomal_uS14_2_A"/>
    <property type="match status" value="1"/>
</dbReference>
<dbReference type="EMBL" id="RPGO01000008">
    <property type="protein sequence ID" value="RZB32469.1"/>
    <property type="molecule type" value="Genomic_DNA"/>
</dbReference>
<evidence type="ECO:0000313" key="15">
    <source>
        <dbReference type="Proteomes" id="UP000637195"/>
    </source>
</evidence>
<accession>A0A811T655</accession>
<evidence type="ECO:0000313" key="11">
    <source>
        <dbReference type="EMBL" id="CAD6493402.1"/>
    </source>
</evidence>
<dbReference type="NCBIfam" id="NF004424">
    <property type="entry name" value="PRK05766.1"/>
    <property type="match status" value="1"/>
</dbReference>